<comment type="caution">
    <text evidence="9">The sequence shown here is derived from an EMBL/GenBank/DDBJ whole genome shotgun (WGS) entry which is preliminary data.</text>
</comment>
<sequence length="188" mass="21487">MKRPPLSLKAQALSLLARREHSRAELRTKLMAHARQRARSQAQAAAKDRALGPRDPWDRSDEEPVETPPEFDAERAAEDIERVLDDLEAARHLSDARFAESRVHARARRQGIARIEQELSRHGVELDADTARQLRDTELERAREIWRRKYGGQAPADAAERARQMRFLAGRGFSGDVVRRVVGQREDD</sequence>
<dbReference type="Pfam" id="PF21981">
    <property type="entry name" value="RecX_HTH3"/>
    <property type="match status" value="1"/>
</dbReference>
<dbReference type="EMBL" id="JBBUTG010000004">
    <property type="protein sequence ID" value="MEK8030944.1"/>
    <property type="molecule type" value="Genomic_DNA"/>
</dbReference>
<feature type="domain" description="RecX third three-helical" evidence="8">
    <location>
        <begin position="136"/>
        <end position="182"/>
    </location>
</feature>
<name>A0ABU9BPE2_9BURK</name>
<protein>
    <recommendedName>
        <fullName evidence="3 5">Regulatory protein RecX</fullName>
    </recommendedName>
</protein>
<feature type="compositionally biased region" description="Acidic residues" evidence="6">
    <location>
        <begin position="60"/>
        <end position="71"/>
    </location>
</feature>
<keyword evidence="4 5" id="KW-0963">Cytoplasm</keyword>
<dbReference type="HAMAP" id="MF_01114">
    <property type="entry name" value="RecX"/>
    <property type="match status" value="1"/>
</dbReference>
<evidence type="ECO:0000256" key="2">
    <source>
        <dbReference type="ARBA" id="ARBA00009695"/>
    </source>
</evidence>
<comment type="similarity">
    <text evidence="2 5">Belongs to the RecX family.</text>
</comment>
<proteinExistence type="inferred from homology"/>
<evidence type="ECO:0000256" key="5">
    <source>
        <dbReference type="HAMAP-Rule" id="MF_01114"/>
    </source>
</evidence>
<evidence type="ECO:0000256" key="3">
    <source>
        <dbReference type="ARBA" id="ARBA00018111"/>
    </source>
</evidence>
<dbReference type="Pfam" id="PF02631">
    <property type="entry name" value="RecX_HTH2"/>
    <property type="match status" value="1"/>
</dbReference>
<dbReference type="InterPro" id="IPR053925">
    <property type="entry name" value="RecX_HTH_3rd"/>
</dbReference>
<dbReference type="InterPro" id="IPR036388">
    <property type="entry name" value="WH-like_DNA-bd_sf"/>
</dbReference>
<evidence type="ECO:0000256" key="1">
    <source>
        <dbReference type="ARBA" id="ARBA00004496"/>
    </source>
</evidence>
<feature type="compositionally biased region" description="Basic and acidic residues" evidence="6">
    <location>
        <begin position="46"/>
        <end position="59"/>
    </location>
</feature>
<dbReference type="PANTHER" id="PTHR33602">
    <property type="entry name" value="REGULATORY PROTEIN RECX FAMILY PROTEIN"/>
    <property type="match status" value="1"/>
</dbReference>
<dbReference type="Proteomes" id="UP001371218">
    <property type="component" value="Unassembled WGS sequence"/>
</dbReference>
<evidence type="ECO:0000259" key="7">
    <source>
        <dbReference type="Pfam" id="PF02631"/>
    </source>
</evidence>
<dbReference type="PANTHER" id="PTHR33602:SF1">
    <property type="entry name" value="REGULATORY PROTEIN RECX FAMILY PROTEIN"/>
    <property type="match status" value="1"/>
</dbReference>
<organism evidence="9 10">
    <name type="scientific">Ideonella lacteola</name>
    <dbReference type="NCBI Taxonomy" id="2984193"/>
    <lineage>
        <taxon>Bacteria</taxon>
        <taxon>Pseudomonadati</taxon>
        <taxon>Pseudomonadota</taxon>
        <taxon>Betaproteobacteria</taxon>
        <taxon>Burkholderiales</taxon>
        <taxon>Sphaerotilaceae</taxon>
        <taxon>Ideonella</taxon>
    </lineage>
</organism>
<dbReference type="RefSeq" id="WP_341425311.1">
    <property type="nucleotide sequence ID" value="NZ_JBBUTG010000004.1"/>
</dbReference>
<feature type="region of interest" description="Disordered" evidence="6">
    <location>
        <begin position="24"/>
        <end position="76"/>
    </location>
</feature>
<accession>A0ABU9BPE2</accession>
<evidence type="ECO:0000256" key="4">
    <source>
        <dbReference type="ARBA" id="ARBA00022490"/>
    </source>
</evidence>
<evidence type="ECO:0000256" key="6">
    <source>
        <dbReference type="SAM" id="MobiDB-lite"/>
    </source>
</evidence>
<dbReference type="InterPro" id="IPR053924">
    <property type="entry name" value="RecX_HTH_2nd"/>
</dbReference>
<evidence type="ECO:0000313" key="9">
    <source>
        <dbReference type="EMBL" id="MEK8030944.1"/>
    </source>
</evidence>
<dbReference type="Gene3D" id="1.10.10.10">
    <property type="entry name" value="Winged helix-like DNA-binding domain superfamily/Winged helix DNA-binding domain"/>
    <property type="match status" value="3"/>
</dbReference>
<reference evidence="9 10" key="1">
    <citation type="submission" date="2024-04" db="EMBL/GenBank/DDBJ databases">
        <title>Novel species of the genus Ideonella isolated from streams.</title>
        <authorList>
            <person name="Lu H."/>
        </authorList>
    </citation>
    <scope>NUCLEOTIDE SEQUENCE [LARGE SCALE GENOMIC DNA]</scope>
    <source>
        <strain evidence="9 10">DXS29W</strain>
    </source>
</reference>
<dbReference type="InterPro" id="IPR003783">
    <property type="entry name" value="Regulatory_RecX"/>
</dbReference>
<comment type="function">
    <text evidence="5">Modulates RecA activity.</text>
</comment>
<gene>
    <name evidence="5" type="primary">recX</name>
    <name evidence="9" type="ORF">AACH06_08975</name>
</gene>
<evidence type="ECO:0000313" key="10">
    <source>
        <dbReference type="Proteomes" id="UP001371218"/>
    </source>
</evidence>
<feature type="domain" description="RecX second three-helical" evidence="7">
    <location>
        <begin position="94"/>
        <end position="125"/>
    </location>
</feature>
<comment type="subcellular location">
    <subcellularLocation>
        <location evidence="1 5">Cytoplasm</location>
    </subcellularLocation>
</comment>
<evidence type="ECO:0000259" key="8">
    <source>
        <dbReference type="Pfam" id="PF21981"/>
    </source>
</evidence>
<keyword evidence="10" id="KW-1185">Reference proteome</keyword>